<gene>
    <name evidence="5" type="ORF">GMBLW1_21260</name>
</gene>
<feature type="binding site" evidence="4">
    <location>
        <position position="185"/>
    </location>
    <ligand>
        <name>molybdate</name>
        <dbReference type="ChEBI" id="CHEBI:36264"/>
    </ligand>
</feature>
<dbReference type="GO" id="GO:0046872">
    <property type="term" value="F:metal ion binding"/>
    <property type="evidence" value="ECO:0007669"/>
    <property type="project" value="UniProtKB-KW"/>
</dbReference>
<evidence type="ECO:0000256" key="4">
    <source>
        <dbReference type="PIRSR" id="PIRSR004846-1"/>
    </source>
</evidence>
<feature type="binding site" evidence="4">
    <location>
        <position position="51"/>
    </location>
    <ligand>
        <name>molybdate</name>
        <dbReference type="ChEBI" id="CHEBI:36264"/>
    </ligand>
</feature>
<evidence type="ECO:0000256" key="3">
    <source>
        <dbReference type="ARBA" id="ARBA00022729"/>
    </source>
</evidence>
<dbReference type="PANTHER" id="PTHR30632:SF0">
    <property type="entry name" value="SULFATE-BINDING PROTEIN"/>
    <property type="match status" value="1"/>
</dbReference>
<evidence type="ECO:0000313" key="5">
    <source>
        <dbReference type="EMBL" id="VIP01834.1"/>
    </source>
</evidence>
<evidence type="ECO:0000256" key="1">
    <source>
        <dbReference type="ARBA" id="ARBA00009175"/>
    </source>
</evidence>
<reference evidence="5" key="1">
    <citation type="submission" date="2019-04" db="EMBL/GenBank/DDBJ databases">
        <authorList>
            <consortium name="Science for Life Laboratories"/>
        </authorList>
    </citation>
    <scope>NUCLEOTIDE SEQUENCE</scope>
    <source>
        <strain evidence="5">MBLW1</strain>
    </source>
</reference>
<dbReference type="InterPro" id="IPR005950">
    <property type="entry name" value="ModA"/>
</dbReference>
<dbReference type="EMBL" id="LR586016">
    <property type="protein sequence ID" value="VIP01834.1"/>
    <property type="molecule type" value="Genomic_DNA"/>
</dbReference>
<keyword evidence="4" id="KW-0500">Molybdenum</keyword>
<dbReference type="NCBIfam" id="TIGR01256">
    <property type="entry name" value="modA"/>
    <property type="match status" value="1"/>
</dbReference>
<name>A0A6C2YKD9_9BACT</name>
<feature type="binding site" evidence="4">
    <location>
        <position position="78"/>
    </location>
    <ligand>
        <name>molybdate</name>
        <dbReference type="ChEBI" id="CHEBI:36264"/>
    </ligand>
</feature>
<comment type="similarity">
    <text evidence="1">Belongs to the bacterial solute-binding protein ModA family.</text>
</comment>
<dbReference type="PANTHER" id="PTHR30632">
    <property type="entry name" value="MOLYBDATE-BINDING PERIPLASMIC PROTEIN"/>
    <property type="match status" value="1"/>
</dbReference>
<keyword evidence="6" id="KW-1185">Reference proteome</keyword>
<dbReference type="FunCoup" id="A0A6C2YKD9">
    <property type="interactions" value="162"/>
</dbReference>
<dbReference type="Gene3D" id="3.40.190.10">
    <property type="entry name" value="Periplasmic binding protein-like II"/>
    <property type="match status" value="2"/>
</dbReference>
<dbReference type="InterPro" id="IPR050682">
    <property type="entry name" value="ModA/WtpA"/>
</dbReference>
<sequence length="272" mass="29368">MARFAPTIHGPLVMRPLRQLLLLLLVLLAGIWLIWPTAHAPSGLVIHVAASLRRPIQTICDAFTAQTGIACELRFGGSQMLLSQIEQTGQGDIFLPADDSYLQLPSAVPLIRERIPITQMRAVVAVRADAGNVPRQWSELVAAPRRLALAEPKLAAIGKRTQDELTRSGHWPALAKRLVITTPTVLDSATAIELGTVDAGIVWDAVVRQLPTLTAIELPELAPISAQVDVAVLQTTTQPESATRLAQWIATAPAARSIWTAAGFPLREMPQP</sequence>
<keyword evidence="2 4" id="KW-0479">Metal-binding</keyword>
<accession>A0A6C2YKD9</accession>
<dbReference type="PIRSF" id="PIRSF004846">
    <property type="entry name" value="ModA"/>
    <property type="match status" value="1"/>
</dbReference>
<evidence type="ECO:0000256" key="2">
    <source>
        <dbReference type="ARBA" id="ARBA00022723"/>
    </source>
</evidence>
<dbReference type="AlphaFoldDB" id="A0A6C2YKD9"/>
<dbReference type="Proteomes" id="UP000464378">
    <property type="component" value="Chromosome"/>
</dbReference>
<dbReference type="SUPFAM" id="SSF53850">
    <property type="entry name" value="Periplasmic binding protein-like II"/>
    <property type="match status" value="1"/>
</dbReference>
<dbReference type="GO" id="GO:0030973">
    <property type="term" value="F:molybdate ion binding"/>
    <property type="evidence" value="ECO:0007669"/>
    <property type="project" value="TreeGrafter"/>
</dbReference>
<keyword evidence="3" id="KW-0732">Signal</keyword>
<dbReference type="InParanoid" id="A0A6C2YKD9"/>
<dbReference type="KEGG" id="tim:GMBLW1_21260"/>
<dbReference type="EMBL" id="LR593887">
    <property type="protein sequence ID" value="VTR99590.1"/>
    <property type="molecule type" value="Genomic_DNA"/>
</dbReference>
<dbReference type="Pfam" id="PF13531">
    <property type="entry name" value="SBP_bac_11"/>
    <property type="match status" value="1"/>
</dbReference>
<protein>
    <recommendedName>
        <fullName evidence="7">Molybdate ABC transporter substrate-binding protein</fullName>
    </recommendedName>
</protein>
<proteinExistence type="inferred from homology"/>
<evidence type="ECO:0008006" key="7">
    <source>
        <dbReference type="Google" id="ProtNLM"/>
    </source>
</evidence>
<dbReference type="GO" id="GO:0015689">
    <property type="term" value="P:molybdate ion transport"/>
    <property type="evidence" value="ECO:0007669"/>
    <property type="project" value="InterPro"/>
</dbReference>
<evidence type="ECO:0000313" key="6">
    <source>
        <dbReference type="Proteomes" id="UP000464378"/>
    </source>
</evidence>
<organism evidence="5">
    <name type="scientific">Tuwongella immobilis</name>
    <dbReference type="NCBI Taxonomy" id="692036"/>
    <lineage>
        <taxon>Bacteria</taxon>
        <taxon>Pseudomonadati</taxon>
        <taxon>Planctomycetota</taxon>
        <taxon>Planctomycetia</taxon>
        <taxon>Gemmatales</taxon>
        <taxon>Gemmataceae</taxon>
        <taxon>Tuwongella</taxon>
    </lineage>
</organism>